<dbReference type="Proteomes" id="UP001222932">
    <property type="component" value="Unassembled WGS sequence"/>
</dbReference>
<evidence type="ECO:0000313" key="4">
    <source>
        <dbReference type="Proteomes" id="UP001222932"/>
    </source>
</evidence>
<keyword evidence="4" id="KW-1185">Reference proteome</keyword>
<reference evidence="3" key="2">
    <citation type="submission" date="2023-06" db="EMBL/GenBank/DDBJ databases">
        <authorList>
            <person name="Kobayashi Y."/>
            <person name="Kayamori A."/>
            <person name="Aoki K."/>
            <person name="Shiwa Y."/>
            <person name="Fujita N."/>
            <person name="Sugita T."/>
            <person name="Iwasaki W."/>
            <person name="Tanaka N."/>
            <person name="Takashima M."/>
        </authorList>
    </citation>
    <scope>NUCLEOTIDE SEQUENCE</scope>
    <source>
        <strain evidence="3">HIS016</strain>
    </source>
</reference>
<dbReference type="PANTHER" id="PTHR47839:SF1">
    <property type="entry name" value="DOMAIN PROTEIN, PUTATIVE (AFU_ORTHOLOGUE AFUA_6G04830)-RELATED"/>
    <property type="match status" value="1"/>
</dbReference>
<proteinExistence type="predicted"/>
<evidence type="ECO:0000259" key="2">
    <source>
        <dbReference type="Pfam" id="PF25794"/>
    </source>
</evidence>
<dbReference type="PANTHER" id="PTHR47839">
    <property type="entry name" value="DOMAIN PROTEIN, PUTATIVE (AFU_ORTHOLOGUE AFUA_6G04830)-RELATED"/>
    <property type="match status" value="1"/>
</dbReference>
<name>A0AAD3YAE8_9TREE</name>
<protein>
    <recommendedName>
        <fullName evidence="2">Sacsin/Nov domain-containing protein</fullName>
    </recommendedName>
</protein>
<dbReference type="NCBIfam" id="NF047352">
    <property type="entry name" value="P_loop_sacsin"/>
    <property type="match status" value="1"/>
</dbReference>
<evidence type="ECO:0000313" key="3">
    <source>
        <dbReference type="EMBL" id="GMK55940.1"/>
    </source>
</evidence>
<dbReference type="EMBL" id="BTCM01000002">
    <property type="protein sequence ID" value="GMK55940.1"/>
    <property type="molecule type" value="Genomic_DNA"/>
</dbReference>
<dbReference type="InterPro" id="IPR058210">
    <property type="entry name" value="SACS/Nov_dom"/>
</dbReference>
<dbReference type="Pfam" id="PF12449">
    <property type="entry name" value="DUF3684"/>
    <property type="match status" value="1"/>
</dbReference>
<dbReference type="InterPro" id="IPR022155">
    <property type="entry name" value="DUF3684"/>
</dbReference>
<sequence>MPPQDHAALWSAGKDETVEVNQRALIDKILARYSGEHTIFRELLQNADDAGAQSVQVKFYTQAGVSATERGETGPLPDADKDSIVRYVVCNDGIPFRPEDWHRLKKIAEGNPDEDRIGAFGVGFYSLWSVCEEPFVESGSKWMGFYWKDGKDQLVARSGDFPPDYKPSVSEPSHSGNQWTTFTMNLREPMPLEGPLEFARFLVTSLTFMRTIRHVDMVVDGIKVLEVRKDVKGQTVAPHLNLNTKSPSGMFNLYKVDATSMVITARVMKWLSATGTKPPPIPAAITGTAKAVGGFFTSFFGRSIAPTPSPEPAASPMPTADPTDVDVLSREIQTFQADVKVSVTSAFNRELERATKKSPPQRMPASLVFSREDETAKTADGSEASSKKAAVVFEGLCPPLDGDKSAKVFIGQPTGQTTGIGGHLAARFIPTVERESIDLVDRHVSQWNKELLWVGGYLSRLIYELEMVDLAKKWAATSQTETAARDKILARGLHVLRFFSFRPTTPSALVGSEMESAFFSCARDPPSMPIISTKGILRVDKVRIPDATLLEFIPEMPVVTPPTMDSASRMVNRLRERNLLRDIVFDDVVQQLSARPLTEKEMTAALNWWQDIADGEVYKNNANIRNRLLQAAILITDQDKVIPLGIVKTYVNPQSSSIPTDMPLPPDTIPFSVTKQLKMSTITQAFGWAELTAPLYVAYLTRPPMTGINGADPDTDMCASPVFSERVLTMLGRAWQSMSAQRQTEVAALLKEVACIPTRAGFKKPRESYFHANLLFDDLPTLAFPKTTTIRGGLEMMLLAIGVRKTVDLQLIFSRLVGGGEWSCIDLMKYLVSVKDSLSNEEWARLRQTAAFPLEQPRLKDGSKAPLARRKPHELYEPTDGMRELGLPVLEWDEHKWKPNSEEARLLYNIGVRRFPPIDVLLGIAAGSPPTNEKAFAYLLNHVSDHYVGFEPRRFSNVSFIPATTASGNSIVAKPGEVFTNPACKTLGFSVVRGIASLPENVARLKIETDPPMNRLVLAFLASPETDIAVARGIFEYLASRIGSATVSALIPLSTRAFIPVEEKKTEKGAGGVRLARPDEVFLSTGQTDSLYASAFTFVDFGSSANMLLRNCGVKSEPSTKDIARLLLRSPERILEQAGRQRYLEQLRILATNINNFDSTILKTMRETPFLLASQLVLKEKRGEDSQDDFRREWVLTRAGDIVITDSATLHTFFGEFVLTAPEEAVLESFYRTLGSKALTACVSTEYVPNGIRPGPSSEAAATRAFILERLTIFLGWGRVTDYSADWLAKGDNLTVSEANGILARYTYRDGRNVHQHVEKLYAMATQPRGRKSIAVTVSVTMEPDFYDVANALCAVLLKQPKIDDVLMLESIMRTSLRSLKKRGFNVDRILNAQREELLRKQTEAVKAREAREASSAGTVIAAPPQAPVAAAGRQSIESAGAPISTAPEQEGTIPPTAPSGGRLMNVLRRFKDSNASPNPQSPGHHPPGVLQIKGKPTKQPTGMEEIRQTARKAVAASKPGTGEHEIKTTRQNIVSPPESREQYCDASAEANIRMAYNPGPLSCQVWLPLDQKDFEGAQMEMSQRFISKILIPLAKLFELQPSVINVFWDREGPLIAFNRNGTIFCNGRYYEAWNDTSVVRGQTQDALISWYFTLVHELAHNMESGHNASHEFFLSSIAEEYLIAFGKLLKDTC</sequence>
<organism evidence="3 4">
    <name type="scientific">Cutaneotrichosporon spelunceum</name>
    <dbReference type="NCBI Taxonomy" id="1672016"/>
    <lineage>
        <taxon>Eukaryota</taxon>
        <taxon>Fungi</taxon>
        <taxon>Dikarya</taxon>
        <taxon>Basidiomycota</taxon>
        <taxon>Agaricomycotina</taxon>
        <taxon>Tremellomycetes</taxon>
        <taxon>Trichosporonales</taxon>
        <taxon>Trichosporonaceae</taxon>
        <taxon>Cutaneotrichosporon</taxon>
    </lineage>
</organism>
<reference evidence="3" key="1">
    <citation type="journal article" date="2023" name="BMC Genomics">
        <title>Chromosome-level genome assemblies of Cutaneotrichosporon spp. (Trichosporonales, Basidiomycota) reveal imbalanced evolution between nucleotide sequences and chromosome synteny.</title>
        <authorList>
            <person name="Kobayashi Y."/>
            <person name="Kayamori A."/>
            <person name="Aoki K."/>
            <person name="Shiwa Y."/>
            <person name="Matsutani M."/>
            <person name="Fujita N."/>
            <person name="Sugita T."/>
            <person name="Iwasaki W."/>
            <person name="Tanaka N."/>
            <person name="Takashima M."/>
        </authorList>
    </citation>
    <scope>NUCLEOTIDE SEQUENCE</scope>
    <source>
        <strain evidence="3">HIS016</strain>
    </source>
</reference>
<comment type="caution">
    <text evidence="3">The sequence shown here is derived from an EMBL/GenBank/DDBJ whole genome shotgun (WGS) entry which is preliminary data.</text>
</comment>
<dbReference type="SUPFAM" id="SSF55874">
    <property type="entry name" value="ATPase domain of HSP90 chaperone/DNA topoisomerase II/histidine kinase"/>
    <property type="match status" value="1"/>
</dbReference>
<dbReference type="Gene3D" id="3.30.565.10">
    <property type="entry name" value="Histidine kinase-like ATPase, C-terminal domain"/>
    <property type="match status" value="1"/>
</dbReference>
<feature type="region of interest" description="Disordered" evidence="1">
    <location>
        <begin position="1473"/>
        <end position="1504"/>
    </location>
</feature>
<feature type="domain" description="Sacsin/Nov" evidence="2">
    <location>
        <begin position="25"/>
        <end position="142"/>
    </location>
</feature>
<dbReference type="Pfam" id="PF25794">
    <property type="entry name" value="SACS"/>
    <property type="match status" value="1"/>
</dbReference>
<gene>
    <name evidence="3" type="ORF">CspeluHIS016_0209960</name>
</gene>
<feature type="region of interest" description="Disordered" evidence="1">
    <location>
        <begin position="1442"/>
        <end position="1461"/>
    </location>
</feature>
<evidence type="ECO:0000256" key="1">
    <source>
        <dbReference type="SAM" id="MobiDB-lite"/>
    </source>
</evidence>
<accession>A0AAD3YAE8</accession>
<dbReference type="InterPro" id="IPR036890">
    <property type="entry name" value="HATPase_C_sf"/>
</dbReference>